<feature type="non-terminal residue" evidence="4">
    <location>
        <position position="1"/>
    </location>
</feature>
<dbReference type="InterPro" id="IPR036179">
    <property type="entry name" value="Ig-like_dom_sf"/>
</dbReference>
<evidence type="ECO:0000313" key="4">
    <source>
        <dbReference type="EMBL" id="NXT56319.1"/>
    </source>
</evidence>
<comment type="caution">
    <text evidence="4">The sequence shown here is derived from an EMBL/GenBank/DDBJ whole genome shotgun (WGS) entry which is preliminary data.</text>
</comment>
<dbReference type="GO" id="GO:0009897">
    <property type="term" value="C:external side of plasma membrane"/>
    <property type="evidence" value="ECO:0007669"/>
    <property type="project" value="TreeGrafter"/>
</dbReference>
<dbReference type="GO" id="GO:0007166">
    <property type="term" value="P:cell surface receptor signaling pathway"/>
    <property type="evidence" value="ECO:0007669"/>
    <property type="project" value="TreeGrafter"/>
</dbReference>
<feature type="non-terminal residue" evidence="4">
    <location>
        <position position="113"/>
    </location>
</feature>
<organism evidence="4 5">
    <name type="scientific">Pluvianellus socialis</name>
    <name type="common">Magellanic plover</name>
    <dbReference type="NCBI Taxonomy" id="227228"/>
    <lineage>
        <taxon>Eukaryota</taxon>
        <taxon>Metazoa</taxon>
        <taxon>Chordata</taxon>
        <taxon>Craniata</taxon>
        <taxon>Vertebrata</taxon>
        <taxon>Euteleostomi</taxon>
        <taxon>Archelosauria</taxon>
        <taxon>Archosauria</taxon>
        <taxon>Dinosauria</taxon>
        <taxon>Saurischia</taxon>
        <taxon>Theropoda</taxon>
        <taxon>Coelurosauria</taxon>
        <taxon>Aves</taxon>
        <taxon>Neognathae</taxon>
        <taxon>Neoaves</taxon>
        <taxon>Charadriiformes</taxon>
        <taxon>Charadriidae</taxon>
        <taxon>Pluvianellus</taxon>
    </lineage>
</organism>
<dbReference type="EMBL" id="VZTS01024326">
    <property type="protein sequence ID" value="NXT56319.1"/>
    <property type="molecule type" value="Genomic_DNA"/>
</dbReference>
<dbReference type="InterPro" id="IPR050488">
    <property type="entry name" value="Ig_Fc_receptor"/>
</dbReference>
<evidence type="ECO:0000259" key="3">
    <source>
        <dbReference type="PROSITE" id="PS50835"/>
    </source>
</evidence>
<protein>
    <submittedName>
        <fullName evidence="4">FCGR3 protein</fullName>
    </submittedName>
</protein>
<feature type="domain" description="Ig-like" evidence="3">
    <location>
        <begin position="7"/>
        <end position="84"/>
    </location>
</feature>
<dbReference type="PROSITE" id="PS50835">
    <property type="entry name" value="IG_LIKE"/>
    <property type="match status" value="1"/>
</dbReference>
<keyword evidence="5" id="KW-1185">Reference proteome</keyword>
<dbReference type="AlphaFoldDB" id="A0A7L3DLD9"/>
<dbReference type="GO" id="GO:0004888">
    <property type="term" value="F:transmembrane signaling receptor activity"/>
    <property type="evidence" value="ECO:0007669"/>
    <property type="project" value="TreeGrafter"/>
</dbReference>
<reference evidence="4 5" key="1">
    <citation type="submission" date="2019-09" db="EMBL/GenBank/DDBJ databases">
        <title>Bird 10,000 Genomes (B10K) Project - Family phase.</title>
        <authorList>
            <person name="Zhang G."/>
        </authorList>
    </citation>
    <scope>NUCLEOTIDE SEQUENCE [LARGE SCALE GENOMIC DNA]</scope>
    <source>
        <strain evidence="4">B10K-DU-012-14</strain>
        <tissue evidence="4">Blood</tissue>
    </source>
</reference>
<dbReference type="PANTHER" id="PTHR11481:SF64">
    <property type="entry name" value="FC RECEPTOR-LIKE PROTEIN 4"/>
    <property type="match status" value="1"/>
</dbReference>
<accession>A0A7L3DLD9</accession>
<dbReference type="InterPro" id="IPR013783">
    <property type="entry name" value="Ig-like_fold"/>
</dbReference>
<evidence type="ECO:0000313" key="5">
    <source>
        <dbReference type="Proteomes" id="UP000519225"/>
    </source>
</evidence>
<sequence>AGVPCHPAGTQLSQLTSDPPWMPVFGSEKVKLTCQGSGDPSPTDWYLNNRLQWQSDLSYIHVTQNKPGTYQCRHPGTRLSPPITVSFSNDWVMLQVPTQVLLEGDELPLRCRV</sequence>
<keyword evidence="1" id="KW-0732">Signal</keyword>
<dbReference type="GO" id="GO:0006955">
    <property type="term" value="P:immune response"/>
    <property type="evidence" value="ECO:0007669"/>
    <property type="project" value="TreeGrafter"/>
</dbReference>
<dbReference type="PANTHER" id="PTHR11481">
    <property type="entry name" value="IMMUNOGLOBULIN FC RECEPTOR"/>
    <property type="match status" value="1"/>
</dbReference>
<evidence type="ECO:0000256" key="1">
    <source>
        <dbReference type="ARBA" id="ARBA00022729"/>
    </source>
</evidence>
<dbReference type="InterPro" id="IPR007110">
    <property type="entry name" value="Ig-like_dom"/>
</dbReference>
<gene>
    <name evidence="4" type="primary">Fcgr3</name>
    <name evidence="4" type="ORF">PLUSOC_R15714</name>
</gene>
<dbReference type="SUPFAM" id="SSF48726">
    <property type="entry name" value="Immunoglobulin"/>
    <property type="match status" value="1"/>
</dbReference>
<name>A0A7L3DLD9_PLUSO</name>
<dbReference type="Gene3D" id="2.60.40.10">
    <property type="entry name" value="Immunoglobulins"/>
    <property type="match status" value="1"/>
</dbReference>
<proteinExistence type="predicted"/>
<evidence type="ECO:0000256" key="2">
    <source>
        <dbReference type="ARBA" id="ARBA00023157"/>
    </source>
</evidence>
<dbReference type="Proteomes" id="UP000519225">
    <property type="component" value="Unassembled WGS sequence"/>
</dbReference>
<keyword evidence="2" id="KW-1015">Disulfide bond</keyword>